<dbReference type="EMBL" id="JACCJB010000022">
    <property type="protein sequence ID" value="KAF6218509.1"/>
    <property type="molecule type" value="Genomic_DNA"/>
</dbReference>
<organism evidence="2 3">
    <name type="scientific">Letharia lupina</name>
    <dbReference type="NCBI Taxonomy" id="560253"/>
    <lineage>
        <taxon>Eukaryota</taxon>
        <taxon>Fungi</taxon>
        <taxon>Dikarya</taxon>
        <taxon>Ascomycota</taxon>
        <taxon>Pezizomycotina</taxon>
        <taxon>Lecanoromycetes</taxon>
        <taxon>OSLEUM clade</taxon>
        <taxon>Lecanoromycetidae</taxon>
        <taxon>Lecanorales</taxon>
        <taxon>Lecanorineae</taxon>
        <taxon>Parmeliaceae</taxon>
        <taxon>Letharia</taxon>
    </lineage>
</organism>
<gene>
    <name evidence="2" type="ORF">HO133_005858</name>
</gene>
<evidence type="ECO:0008006" key="4">
    <source>
        <dbReference type="Google" id="ProtNLM"/>
    </source>
</evidence>
<dbReference type="InterPro" id="IPR024079">
    <property type="entry name" value="MetalloPept_cat_dom_sf"/>
</dbReference>
<evidence type="ECO:0000256" key="1">
    <source>
        <dbReference type="SAM" id="SignalP"/>
    </source>
</evidence>
<sequence>MHIRQVFPNAITTIFRLTLCVAIARCQTAGNEIGDYAESDTYLIVYCNANTTGSHAAYLQNLIPYMQSNLQAVLRDLDRGTASPAYRAFFKTTKNLDAVRQVFTDIINGPDVLTVGALNVTRWSPPTLVCADADEPLLQHLRDNCNTPTRPPMNTMQPAKIVSICPIFWTLPRVARKAACPWVVGGRLLTEPWNLRTTQYAVLVHELVHVYNRFDDRDEVYDLGDVVGLNATGSLGNAQNFASYAAAVQAGCTEFPAPLDSGGADDDGPHFLSAVIEVVKYVAMESGLFLLWLARARSLSD</sequence>
<reference evidence="2 3" key="1">
    <citation type="journal article" date="2020" name="Genomics">
        <title>Complete, high-quality genomes from long-read metagenomic sequencing of two wolf lichen thalli reveals enigmatic genome architecture.</title>
        <authorList>
            <person name="McKenzie S.K."/>
            <person name="Walston R.F."/>
            <person name="Allen J.L."/>
        </authorList>
    </citation>
    <scope>NUCLEOTIDE SEQUENCE [LARGE SCALE GENOMIC DNA]</scope>
    <source>
        <strain evidence="2">WasteWater1</strain>
    </source>
</reference>
<dbReference type="Proteomes" id="UP000593566">
    <property type="component" value="Unassembled WGS sequence"/>
</dbReference>
<dbReference type="AlphaFoldDB" id="A0A8H6F8G4"/>
<keyword evidence="1" id="KW-0732">Signal</keyword>
<dbReference type="GO" id="GO:0008237">
    <property type="term" value="F:metallopeptidase activity"/>
    <property type="evidence" value="ECO:0007669"/>
    <property type="project" value="InterPro"/>
</dbReference>
<dbReference type="Gene3D" id="3.40.390.10">
    <property type="entry name" value="Collagenase (Catalytic Domain)"/>
    <property type="match status" value="1"/>
</dbReference>
<accession>A0A8H6F8G4</accession>
<feature type="chain" id="PRO_5034643851" description="Lysine-specific metallo-endopeptidase domain-containing protein" evidence="1">
    <location>
        <begin position="27"/>
        <end position="301"/>
    </location>
</feature>
<dbReference type="SUPFAM" id="SSF55486">
    <property type="entry name" value="Metalloproteases ('zincins'), catalytic domain"/>
    <property type="match status" value="1"/>
</dbReference>
<dbReference type="GeneID" id="59334263"/>
<evidence type="ECO:0000313" key="2">
    <source>
        <dbReference type="EMBL" id="KAF6218509.1"/>
    </source>
</evidence>
<proteinExistence type="predicted"/>
<name>A0A8H6F8G4_9LECA</name>
<keyword evidence="3" id="KW-1185">Reference proteome</keyword>
<dbReference type="RefSeq" id="XP_037147944.1">
    <property type="nucleotide sequence ID" value="XM_037296763.1"/>
</dbReference>
<protein>
    <recommendedName>
        <fullName evidence="4">Lysine-specific metallo-endopeptidase domain-containing protein</fullName>
    </recommendedName>
</protein>
<evidence type="ECO:0000313" key="3">
    <source>
        <dbReference type="Proteomes" id="UP000593566"/>
    </source>
</evidence>
<feature type="signal peptide" evidence="1">
    <location>
        <begin position="1"/>
        <end position="26"/>
    </location>
</feature>
<comment type="caution">
    <text evidence="2">The sequence shown here is derived from an EMBL/GenBank/DDBJ whole genome shotgun (WGS) entry which is preliminary data.</text>
</comment>